<dbReference type="SUPFAM" id="SSF46689">
    <property type="entry name" value="Homeodomain-like"/>
    <property type="match status" value="1"/>
</dbReference>
<dbReference type="PROSITE" id="PS50090">
    <property type="entry name" value="MYB_LIKE"/>
    <property type="match status" value="2"/>
</dbReference>
<dbReference type="Proteomes" id="UP000516437">
    <property type="component" value="Unassembled WGS sequence"/>
</dbReference>
<keyword evidence="2" id="KW-0677">Repeat</keyword>
<evidence type="ECO:0000256" key="4">
    <source>
        <dbReference type="ARBA" id="ARBA00023125"/>
    </source>
</evidence>
<keyword evidence="6" id="KW-0539">Nucleus</keyword>
<dbReference type="InterPro" id="IPR009057">
    <property type="entry name" value="Homeodomain-like_sf"/>
</dbReference>
<evidence type="ECO:0000256" key="2">
    <source>
        <dbReference type="ARBA" id="ARBA00022737"/>
    </source>
</evidence>
<feature type="region of interest" description="Disordered" evidence="7">
    <location>
        <begin position="158"/>
        <end position="215"/>
    </location>
</feature>
<dbReference type="InterPro" id="IPR044676">
    <property type="entry name" value="EOBI/EOBII-like_plant"/>
</dbReference>
<protein>
    <recommendedName>
        <fullName evidence="12">Transcription factor MYB108</fullName>
    </recommendedName>
</protein>
<evidence type="ECO:0000256" key="5">
    <source>
        <dbReference type="ARBA" id="ARBA00023163"/>
    </source>
</evidence>
<keyword evidence="11" id="KW-1185">Reference proteome</keyword>
<dbReference type="PROSITE" id="PS51294">
    <property type="entry name" value="HTH_MYB"/>
    <property type="match status" value="2"/>
</dbReference>
<keyword evidence="4" id="KW-0238">DNA-binding</keyword>
<comment type="subcellular location">
    <subcellularLocation>
        <location evidence="1">Nucleus</location>
    </subcellularLocation>
</comment>
<dbReference type="AlphaFoldDB" id="A0A6A1UIX8"/>
<evidence type="ECO:0000256" key="7">
    <source>
        <dbReference type="SAM" id="MobiDB-lite"/>
    </source>
</evidence>
<comment type="caution">
    <text evidence="10">The sequence shown here is derived from an EMBL/GenBank/DDBJ whole genome shotgun (WGS) entry which is preliminary data.</text>
</comment>
<dbReference type="OrthoDB" id="2143914at2759"/>
<dbReference type="Gene3D" id="1.10.10.60">
    <property type="entry name" value="Homeodomain-like"/>
    <property type="match status" value="2"/>
</dbReference>
<feature type="compositionally biased region" description="Low complexity" evidence="7">
    <location>
        <begin position="204"/>
        <end position="215"/>
    </location>
</feature>
<evidence type="ECO:0000313" key="10">
    <source>
        <dbReference type="EMBL" id="KAB1200199.1"/>
    </source>
</evidence>
<evidence type="ECO:0008006" key="12">
    <source>
        <dbReference type="Google" id="ProtNLM"/>
    </source>
</evidence>
<dbReference type="GO" id="GO:0005634">
    <property type="term" value="C:nucleus"/>
    <property type="evidence" value="ECO:0007669"/>
    <property type="project" value="UniProtKB-SubCell"/>
</dbReference>
<keyword evidence="3" id="KW-0805">Transcription regulation</keyword>
<organism evidence="10 11">
    <name type="scientific">Morella rubra</name>
    <name type="common">Chinese bayberry</name>
    <dbReference type="NCBI Taxonomy" id="262757"/>
    <lineage>
        <taxon>Eukaryota</taxon>
        <taxon>Viridiplantae</taxon>
        <taxon>Streptophyta</taxon>
        <taxon>Embryophyta</taxon>
        <taxon>Tracheophyta</taxon>
        <taxon>Spermatophyta</taxon>
        <taxon>Magnoliopsida</taxon>
        <taxon>eudicotyledons</taxon>
        <taxon>Gunneridae</taxon>
        <taxon>Pentapetalae</taxon>
        <taxon>rosids</taxon>
        <taxon>fabids</taxon>
        <taxon>Fagales</taxon>
        <taxon>Myricaceae</taxon>
        <taxon>Morella</taxon>
    </lineage>
</organism>
<feature type="compositionally biased region" description="Polar residues" evidence="7">
    <location>
        <begin position="164"/>
        <end position="191"/>
    </location>
</feature>
<evidence type="ECO:0000259" key="8">
    <source>
        <dbReference type="PROSITE" id="PS50090"/>
    </source>
</evidence>
<dbReference type="CDD" id="cd00167">
    <property type="entry name" value="SANT"/>
    <property type="match status" value="2"/>
</dbReference>
<dbReference type="PANTHER" id="PTHR45675">
    <property type="entry name" value="MYB TRANSCRIPTION FACTOR-RELATED-RELATED"/>
    <property type="match status" value="1"/>
</dbReference>
<feature type="domain" description="Myb-like" evidence="8">
    <location>
        <begin position="73"/>
        <end position="123"/>
    </location>
</feature>
<dbReference type="GO" id="GO:0043565">
    <property type="term" value="F:sequence-specific DNA binding"/>
    <property type="evidence" value="ECO:0007669"/>
    <property type="project" value="InterPro"/>
</dbReference>
<sequence length="290" mass="32641">MDNQILRGCGSSKYVSCEDAMDVRRGPWTDEEDSMLKNYVTVHGDGRWNSVARCAGLNRTGKSCRLRWLNYLRPNVKRGNITLQEQLLILELHSRWGNRWSKIAQYLPGRTDNEIKNYWRTRVQKQAKQLKCDVNSKQFRDAMRYVWMPRLMERIRAAAESHSGPPTSAYNTDQFPNNHTGVNPSQAQASGSDHPVDQPHIMPGISGASSDSSDAQVSSISDLTEYNDLSGGGNYLDNSQNGSGLCKQAVMDIQGFEHSNGWFGGGDTLDSLWNDESTVWFLQQQLCDEA</sequence>
<proteinExistence type="predicted"/>
<dbReference type="InterPro" id="IPR001005">
    <property type="entry name" value="SANT/Myb"/>
</dbReference>
<dbReference type="FunFam" id="1.10.10.60:FF:000107">
    <property type="entry name" value="MYB transcription factor"/>
    <property type="match status" value="1"/>
</dbReference>
<feature type="domain" description="HTH myb-type" evidence="9">
    <location>
        <begin position="77"/>
        <end position="127"/>
    </location>
</feature>
<evidence type="ECO:0000256" key="1">
    <source>
        <dbReference type="ARBA" id="ARBA00004123"/>
    </source>
</evidence>
<keyword evidence="5" id="KW-0804">Transcription</keyword>
<dbReference type="InterPro" id="IPR017930">
    <property type="entry name" value="Myb_dom"/>
</dbReference>
<evidence type="ECO:0000256" key="3">
    <source>
        <dbReference type="ARBA" id="ARBA00023015"/>
    </source>
</evidence>
<name>A0A6A1UIX8_9ROSI</name>
<feature type="domain" description="HTH myb-type" evidence="9">
    <location>
        <begin position="20"/>
        <end position="76"/>
    </location>
</feature>
<dbReference type="EMBL" id="RXIC02000202">
    <property type="protein sequence ID" value="KAB1200199.1"/>
    <property type="molecule type" value="Genomic_DNA"/>
</dbReference>
<dbReference type="FunFam" id="1.10.10.60:FF:000011">
    <property type="entry name" value="Myb transcription factor"/>
    <property type="match status" value="1"/>
</dbReference>
<evidence type="ECO:0000313" key="11">
    <source>
        <dbReference type="Proteomes" id="UP000516437"/>
    </source>
</evidence>
<reference evidence="10 11" key="1">
    <citation type="journal article" date="2019" name="Plant Biotechnol. J.">
        <title>The red bayberry genome and genetic basis of sex determination.</title>
        <authorList>
            <person name="Jia H.M."/>
            <person name="Jia H.J."/>
            <person name="Cai Q.L."/>
            <person name="Wang Y."/>
            <person name="Zhao H.B."/>
            <person name="Yang W.F."/>
            <person name="Wang G.Y."/>
            <person name="Li Y.H."/>
            <person name="Zhan D.L."/>
            <person name="Shen Y.T."/>
            <person name="Niu Q.F."/>
            <person name="Chang L."/>
            <person name="Qiu J."/>
            <person name="Zhao L."/>
            <person name="Xie H.B."/>
            <person name="Fu W.Y."/>
            <person name="Jin J."/>
            <person name="Li X.W."/>
            <person name="Jiao Y."/>
            <person name="Zhou C.C."/>
            <person name="Tu T."/>
            <person name="Chai C.Y."/>
            <person name="Gao J.L."/>
            <person name="Fan L.J."/>
            <person name="van de Weg E."/>
            <person name="Wang J.Y."/>
            <person name="Gao Z.S."/>
        </authorList>
    </citation>
    <scope>NUCLEOTIDE SEQUENCE [LARGE SCALE GENOMIC DNA]</scope>
    <source>
        <tissue evidence="10">Leaves</tissue>
    </source>
</reference>
<dbReference type="GO" id="GO:0003700">
    <property type="term" value="F:DNA-binding transcription factor activity"/>
    <property type="evidence" value="ECO:0007669"/>
    <property type="project" value="InterPro"/>
</dbReference>
<evidence type="ECO:0000259" key="9">
    <source>
        <dbReference type="PROSITE" id="PS51294"/>
    </source>
</evidence>
<dbReference type="Pfam" id="PF00249">
    <property type="entry name" value="Myb_DNA-binding"/>
    <property type="match status" value="2"/>
</dbReference>
<evidence type="ECO:0000256" key="6">
    <source>
        <dbReference type="ARBA" id="ARBA00023242"/>
    </source>
</evidence>
<feature type="domain" description="Myb-like" evidence="8">
    <location>
        <begin position="20"/>
        <end position="72"/>
    </location>
</feature>
<dbReference type="PANTHER" id="PTHR45675:SF31">
    <property type="entry name" value="MYB TRANSCRIPTION FACTOR"/>
    <property type="match status" value="1"/>
</dbReference>
<gene>
    <name evidence="10" type="ORF">CJ030_MR0G007890</name>
</gene>
<dbReference type="SMART" id="SM00717">
    <property type="entry name" value="SANT"/>
    <property type="match status" value="2"/>
</dbReference>
<accession>A0A6A1UIX8</accession>